<organism evidence="2 3">
    <name type="scientific">Elliptochloris bilobata</name>
    <dbReference type="NCBI Taxonomy" id="381761"/>
    <lineage>
        <taxon>Eukaryota</taxon>
        <taxon>Viridiplantae</taxon>
        <taxon>Chlorophyta</taxon>
        <taxon>core chlorophytes</taxon>
        <taxon>Trebouxiophyceae</taxon>
        <taxon>Trebouxiophyceae incertae sedis</taxon>
        <taxon>Elliptochloris clade</taxon>
        <taxon>Elliptochloris</taxon>
    </lineage>
</organism>
<sequence>MGTAGGLWTAPEDAQLDGAMQTRLRMEGEDDDSQCRSRLTFLADGNCASTALYIFMTSDVEIYAVIEEAVQEARWARNHPGSRRDRIMDAVAVHIAETFYCMEESFFVTQINAATLALLHALSKTDDEDDDKDDARLKDLHTALASGMTLCKEHLTDLEVAGALVVALRAAHSSAREPFMPPRMIRRPPRSRLQLGRTGAAA</sequence>
<evidence type="ECO:0000313" key="2">
    <source>
        <dbReference type="EMBL" id="KAK9846026.1"/>
    </source>
</evidence>
<reference evidence="2 3" key="1">
    <citation type="journal article" date="2024" name="Nat. Commun.">
        <title>Phylogenomics reveals the evolutionary origins of lichenization in chlorophyte algae.</title>
        <authorList>
            <person name="Puginier C."/>
            <person name="Libourel C."/>
            <person name="Otte J."/>
            <person name="Skaloud P."/>
            <person name="Haon M."/>
            <person name="Grisel S."/>
            <person name="Petersen M."/>
            <person name="Berrin J.G."/>
            <person name="Delaux P.M."/>
            <person name="Dal Grande F."/>
            <person name="Keller J."/>
        </authorList>
    </citation>
    <scope>NUCLEOTIDE SEQUENCE [LARGE SCALE GENOMIC DNA]</scope>
    <source>
        <strain evidence="2 3">SAG 245.80</strain>
    </source>
</reference>
<proteinExistence type="predicted"/>
<evidence type="ECO:0000256" key="1">
    <source>
        <dbReference type="SAM" id="MobiDB-lite"/>
    </source>
</evidence>
<evidence type="ECO:0000313" key="3">
    <source>
        <dbReference type="Proteomes" id="UP001445335"/>
    </source>
</evidence>
<feature type="region of interest" description="Disordered" evidence="1">
    <location>
        <begin position="179"/>
        <end position="202"/>
    </location>
</feature>
<name>A0AAW1SK07_9CHLO</name>
<protein>
    <submittedName>
        <fullName evidence="2">Uncharacterized protein</fullName>
    </submittedName>
</protein>
<accession>A0AAW1SK07</accession>
<dbReference type="EMBL" id="JALJOU010000002">
    <property type="protein sequence ID" value="KAK9846026.1"/>
    <property type="molecule type" value="Genomic_DNA"/>
</dbReference>
<dbReference type="AlphaFoldDB" id="A0AAW1SK07"/>
<gene>
    <name evidence="2" type="ORF">WJX81_008687</name>
</gene>
<keyword evidence="3" id="KW-1185">Reference proteome</keyword>
<comment type="caution">
    <text evidence="2">The sequence shown here is derived from an EMBL/GenBank/DDBJ whole genome shotgun (WGS) entry which is preliminary data.</text>
</comment>
<dbReference type="Proteomes" id="UP001445335">
    <property type="component" value="Unassembled WGS sequence"/>
</dbReference>